<organism evidence="1 2">
    <name type="scientific">Ensete ventricosum</name>
    <name type="common">Abyssinian banana</name>
    <name type="synonym">Musa ensete</name>
    <dbReference type="NCBI Taxonomy" id="4639"/>
    <lineage>
        <taxon>Eukaryota</taxon>
        <taxon>Viridiplantae</taxon>
        <taxon>Streptophyta</taxon>
        <taxon>Embryophyta</taxon>
        <taxon>Tracheophyta</taxon>
        <taxon>Spermatophyta</taxon>
        <taxon>Magnoliopsida</taxon>
        <taxon>Liliopsida</taxon>
        <taxon>Zingiberales</taxon>
        <taxon>Musaceae</taxon>
        <taxon>Ensete</taxon>
    </lineage>
</organism>
<protein>
    <submittedName>
        <fullName evidence="1">Uncharacterized protein</fullName>
    </submittedName>
</protein>
<evidence type="ECO:0000313" key="1">
    <source>
        <dbReference type="EMBL" id="RRT58164.1"/>
    </source>
</evidence>
<dbReference type="EMBL" id="AMZH03008816">
    <property type="protein sequence ID" value="RRT58164.1"/>
    <property type="molecule type" value="Genomic_DNA"/>
</dbReference>
<name>A0A426Z2H6_ENSVE</name>
<comment type="caution">
    <text evidence="1">The sequence shown here is derived from an EMBL/GenBank/DDBJ whole genome shotgun (WGS) entry which is preliminary data.</text>
</comment>
<dbReference type="AlphaFoldDB" id="A0A426Z2H6"/>
<dbReference type="Proteomes" id="UP000287651">
    <property type="component" value="Unassembled WGS sequence"/>
</dbReference>
<reference evidence="1 2" key="1">
    <citation type="journal article" date="2014" name="Agronomy (Basel)">
        <title>A Draft Genome Sequence for Ensete ventricosum, the Drought-Tolerant Tree Against Hunger.</title>
        <authorList>
            <person name="Harrison J."/>
            <person name="Moore K.A."/>
            <person name="Paszkiewicz K."/>
            <person name="Jones T."/>
            <person name="Grant M."/>
            <person name="Ambacheew D."/>
            <person name="Muzemil S."/>
            <person name="Studholme D.J."/>
        </authorList>
    </citation>
    <scope>NUCLEOTIDE SEQUENCE [LARGE SCALE GENOMIC DNA]</scope>
</reference>
<sequence>MVYSERVMMAARINRNCFFSESNLAGRGAEEEAIATSKHEERWRPGRIRVLWVSPARWLDSYLKAVGICTCCGFSLRNPDTSLKLPLFIMCG</sequence>
<proteinExistence type="predicted"/>
<gene>
    <name evidence="1" type="ORF">B296_00035347</name>
</gene>
<accession>A0A426Z2H6</accession>
<evidence type="ECO:0000313" key="2">
    <source>
        <dbReference type="Proteomes" id="UP000287651"/>
    </source>
</evidence>